<name>A0AAW0NK34_9GOBI</name>
<gene>
    <name evidence="1" type="ORF">WMY93_020819</name>
</gene>
<reference evidence="2" key="1">
    <citation type="submission" date="2024-04" db="EMBL/GenBank/DDBJ databases">
        <title>Salinicola lusitanus LLJ914,a marine bacterium isolated from the Okinawa Trough.</title>
        <authorList>
            <person name="Li J."/>
        </authorList>
    </citation>
    <scope>NUCLEOTIDE SEQUENCE [LARGE SCALE GENOMIC DNA]</scope>
</reference>
<comment type="caution">
    <text evidence="1">The sequence shown here is derived from an EMBL/GenBank/DDBJ whole genome shotgun (WGS) entry which is preliminary data.</text>
</comment>
<keyword evidence="2" id="KW-1185">Reference proteome</keyword>
<accession>A0AAW0NK34</accession>
<evidence type="ECO:0000313" key="2">
    <source>
        <dbReference type="Proteomes" id="UP001460270"/>
    </source>
</evidence>
<dbReference type="EMBL" id="JBBPFD010000015">
    <property type="protein sequence ID" value="KAK7895494.1"/>
    <property type="molecule type" value="Genomic_DNA"/>
</dbReference>
<dbReference type="AlphaFoldDB" id="A0AAW0NK34"/>
<dbReference type="Proteomes" id="UP001460270">
    <property type="component" value="Unassembled WGS sequence"/>
</dbReference>
<sequence>MDVALHQGYSHYLPHYQLEALKQQNAKYKEELSLSRERSNSENQHIGALCKEMHEEKVLNAQRSPVLMEHF</sequence>
<evidence type="ECO:0000313" key="1">
    <source>
        <dbReference type="EMBL" id="KAK7895494.1"/>
    </source>
</evidence>
<protein>
    <submittedName>
        <fullName evidence="1">Uncharacterized protein</fullName>
    </submittedName>
</protein>
<proteinExistence type="predicted"/>
<organism evidence="1 2">
    <name type="scientific">Mugilogobius chulae</name>
    <name type="common">yellowstripe goby</name>
    <dbReference type="NCBI Taxonomy" id="88201"/>
    <lineage>
        <taxon>Eukaryota</taxon>
        <taxon>Metazoa</taxon>
        <taxon>Chordata</taxon>
        <taxon>Craniata</taxon>
        <taxon>Vertebrata</taxon>
        <taxon>Euteleostomi</taxon>
        <taxon>Actinopterygii</taxon>
        <taxon>Neopterygii</taxon>
        <taxon>Teleostei</taxon>
        <taxon>Neoteleostei</taxon>
        <taxon>Acanthomorphata</taxon>
        <taxon>Gobiaria</taxon>
        <taxon>Gobiiformes</taxon>
        <taxon>Gobioidei</taxon>
        <taxon>Gobiidae</taxon>
        <taxon>Gobionellinae</taxon>
        <taxon>Mugilogobius</taxon>
    </lineage>
</organism>